<feature type="compositionally biased region" description="Polar residues" evidence="1">
    <location>
        <begin position="78"/>
        <end position="96"/>
    </location>
</feature>
<dbReference type="PANTHER" id="PTHR45862">
    <property type="entry name" value="PROTEIN SGT1 HOMOLOG"/>
    <property type="match status" value="1"/>
</dbReference>
<gene>
    <name evidence="3" type="ORF">SSLN_LOCUS2497</name>
</gene>
<proteinExistence type="predicted"/>
<sequence length="160" mass="17934">MPVSPSRLPNLSCDSVPPADLRLLRQLSCSAVVFKRSCDFHPPEYYPLSFPCAVLNVCHHVAAIHPDFTLERPLPSSALDTSPHQSMTSDKPTYPTSHKKASDWDKLAKEADEIEEGDPLNNLFAKIFKDANDDTKKAMIKSFDIEIDGDHLAYPVKQHY</sequence>
<dbReference type="Proteomes" id="UP000275846">
    <property type="component" value="Unassembled WGS sequence"/>
</dbReference>
<dbReference type="OrthoDB" id="1898560at2759"/>
<evidence type="ECO:0000313" key="5">
    <source>
        <dbReference type="WBParaSite" id="SSLN_0000258401-mRNA-1"/>
    </source>
</evidence>
<name>A0A183SE49_SCHSO</name>
<reference evidence="5" key="1">
    <citation type="submission" date="2016-06" db="UniProtKB">
        <authorList>
            <consortium name="WormBaseParasite"/>
        </authorList>
    </citation>
    <scope>IDENTIFICATION</scope>
</reference>
<reference evidence="3 4" key="2">
    <citation type="submission" date="2018-11" db="EMBL/GenBank/DDBJ databases">
        <authorList>
            <consortium name="Pathogen Informatics"/>
        </authorList>
    </citation>
    <scope>NUCLEOTIDE SEQUENCE [LARGE SCALE GENOMIC DNA]</scope>
    <source>
        <strain evidence="3 4">NST_G2</strain>
    </source>
</reference>
<dbReference type="AlphaFoldDB" id="A0A183SE49"/>
<evidence type="ECO:0000313" key="3">
    <source>
        <dbReference type="EMBL" id="VDL88882.1"/>
    </source>
</evidence>
<dbReference type="WBParaSite" id="SSLN_0000258401-mRNA-1">
    <property type="protein sequence ID" value="SSLN_0000258401-mRNA-1"/>
    <property type="gene ID" value="SSLN_0000258401"/>
</dbReference>
<feature type="domain" description="SGS" evidence="2">
    <location>
        <begin position="93"/>
        <end position="160"/>
    </location>
</feature>
<organism evidence="5">
    <name type="scientific">Schistocephalus solidus</name>
    <name type="common">Tapeworm</name>
    <dbReference type="NCBI Taxonomy" id="70667"/>
    <lineage>
        <taxon>Eukaryota</taxon>
        <taxon>Metazoa</taxon>
        <taxon>Spiralia</taxon>
        <taxon>Lophotrochozoa</taxon>
        <taxon>Platyhelminthes</taxon>
        <taxon>Cestoda</taxon>
        <taxon>Eucestoda</taxon>
        <taxon>Diphyllobothriidea</taxon>
        <taxon>Diphyllobothriidae</taxon>
        <taxon>Schistocephalus</taxon>
    </lineage>
</organism>
<accession>A0A183SE49</accession>
<dbReference type="Pfam" id="PF05002">
    <property type="entry name" value="SGS"/>
    <property type="match status" value="1"/>
</dbReference>
<dbReference type="STRING" id="70667.A0A183SE49"/>
<dbReference type="InterPro" id="IPR044563">
    <property type="entry name" value="Sgt1-like"/>
</dbReference>
<dbReference type="EMBL" id="UYSU01032268">
    <property type="protein sequence ID" value="VDL88882.1"/>
    <property type="molecule type" value="Genomic_DNA"/>
</dbReference>
<keyword evidence="4" id="KW-1185">Reference proteome</keyword>
<evidence type="ECO:0000259" key="2">
    <source>
        <dbReference type="PROSITE" id="PS51048"/>
    </source>
</evidence>
<evidence type="ECO:0000313" key="4">
    <source>
        <dbReference type="Proteomes" id="UP000275846"/>
    </source>
</evidence>
<feature type="region of interest" description="Disordered" evidence="1">
    <location>
        <begin position="74"/>
        <end position="102"/>
    </location>
</feature>
<dbReference type="PROSITE" id="PS51048">
    <property type="entry name" value="SGS"/>
    <property type="match status" value="1"/>
</dbReference>
<evidence type="ECO:0000256" key="1">
    <source>
        <dbReference type="SAM" id="MobiDB-lite"/>
    </source>
</evidence>
<dbReference type="InterPro" id="IPR007699">
    <property type="entry name" value="SGS_dom"/>
</dbReference>
<dbReference type="GO" id="GO:0051087">
    <property type="term" value="F:protein-folding chaperone binding"/>
    <property type="evidence" value="ECO:0007669"/>
    <property type="project" value="InterPro"/>
</dbReference>
<protein>
    <submittedName>
        <fullName evidence="5">SGS domain-containing protein</fullName>
    </submittedName>
</protein>